<organism evidence="1 2">
    <name type="scientific">Scortum barcoo</name>
    <name type="common">barcoo grunter</name>
    <dbReference type="NCBI Taxonomy" id="214431"/>
    <lineage>
        <taxon>Eukaryota</taxon>
        <taxon>Metazoa</taxon>
        <taxon>Chordata</taxon>
        <taxon>Craniata</taxon>
        <taxon>Vertebrata</taxon>
        <taxon>Euteleostomi</taxon>
        <taxon>Actinopterygii</taxon>
        <taxon>Neopterygii</taxon>
        <taxon>Teleostei</taxon>
        <taxon>Neoteleostei</taxon>
        <taxon>Acanthomorphata</taxon>
        <taxon>Eupercaria</taxon>
        <taxon>Centrarchiformes</taxon>
        <taxon>Terapontoidei</taxon>
        <taxon>Terapontidae</taxon>
        <taxon>Scortum</taxon>
    </lineage>
</organism>
<evidence type="ECO:0000313" key="2">
    <source>
        <dbReference type="Proteomes" id="UP000831701"/>
    </source>
</evidence>
<proteinExistence type="predicted"/>
<keyword evidence="2" id="KW-1185">Reference proteome</keyword>
<gene>
    <name evidence="1" type="ORF">L3Q82_019773</name>
</gene>
<sequence length="78" mass="8833">MQQLFIDLNDQWERVLWEPSHPGARGTQQTSEPEPSSPSAVTPGRPQEEREPRSRNTDKGAALFQTPMINEDITGYHS</sequence>
<name>A0ACB8VCH7_9TELE</name>
<protein>
    <submittedName>
        <fullName evidence="1">Uncharacterized protein</fullName>
    </submittedName>
</protein>
<reference evidence="1" key="1">
    <citation type="submission" date="2022-04" db="EMBL/GenBank/DDBJ databases">
        <title>Jade perch genome.</title>
        <authorList>
            <person name="Chao B."/>
        </authorList>
    </citation>
    <scope>NUCLEOTIDE SEQUENCE</scope>
    <source>
        <strain evidence="1">CB-2022</strain>
    </source>
</reference>
<accession>A0ACB8VCH7</accession>
<evidence type="ECO:0000313" key="1">
    <source>
        <dbReference type="EMBL" id="KAI3353234.1"/>
    </source>
</evidence>
<comment type="caution">
    <text evidence="1">The sequence shown here is derived from an EMBL/GenBank/DDBJ whole genome shotgun (WGS) entry which is preliminary data.</text>
</comment>
<dbReference type="EMBL" id="CM041553">
    <property type="protein sequence ID" value="KAI3353234.1"/>
    <property type="molecule type" value="Genomic_DNA"/>
</dbReference>
<dbReference type="Proteomes" id="UP000831701">
    <property type="component" value="Chromosome 23"/>
</dbReference>